<dbReference type="AlphaFoldDB" id="A0ABD0L7B9"/>
<gene>
    <name evidence="3" type="ORF">BaRGS_00013307</name>
</gene>
<keyword evidence="2" id="KW-1133">Transmembrane helix</keyword>
<feature type="transmembrane region" description="Helical" evidence="2">
    <location>
        <begin position="68"/>
        <end position="90"/>
    </location>
</feature>
<keyword evidence="2" id="KW-0812">Transmembrane</keyword>
<protein>
    <submittedName>
        <fullName evidence="3">Uncharacterized protein</fullName>
    </submittedName>
</protein>
<organism evidence="3 4">
    <name type="scientific">Batillaria attramentaria</name>
    <dbReference type="NCBI Taxonomy" id="370345"/>
    <lineage>
        <taxon>Eukaryota</taxon>
        <taxon>Metazoa</taxon>
        <taxon>Spiralia</taxon>
        <taxon>Lophotrochozoa</taxon>
        <taxon>Mollusca</taxon>
        <taxon>Gastropoda</taxon>
        <taxon>Caenogastropoda</taxon>
        <taxon>Sorbeoconcha</taxon>
        <taxon>Cerithioidea</taxon>
        <taxon>Batillariidae</taxon>
        <taxon>Batillaria</taxon>
    </lineage>
</organism>
<dbReference type="Proteomes" id="UP001519460">
    <property type="component" value="Unassembled WGS sequence"/>
</dbReference>
<keyword evidence="4" id="KW-1185">Reference proteome</keyword>
<evidence type="ECO:0000256" key="1">
    <source>
        <dbReference type="SAM" id="MobiDB-lite"/>
    </source>
</evidence>
<accession>A0ABD0L7B9</accession>
<comment type="caution">
    <text evidence="3">The sequence shown here is derived from an EMBL/GenBank/DDBJ whole genome shotgun (WGS) entry which is preliminary data.</text>
</comment>
<keyword evidence="2" id="KW-0472">Membrane</keyword>
<evidence type="ECO:0000313" key="3">
    <source>
        <dbReference type="EMBL" id="KAK7495368.1"/>
    </source>
</evidence>
<proteinExistence type="predicted"/>
<evidence type="ECO:0000256" key="2">
    <source>
        <dbReference type="SAM" id="Phobius"/>
    </source>
</evidence>
<dbReference type="EMBL" id="JACVVK020000075">
    <property type="protein sequence ID" value="KAK7495368.1"/>
    <property type="molecule type" value="Genomic_DNA"/>
</dbReference>
<evidence type="ECO:0000313" key="4">
    <source>
        <dbReference type="Proteomes" id="UP001519460"/>
    </source>
</evidence>
<feature type="compositionally biased region" description="Basic and acidic residues" evidence="1">
    <location>
        <begin position="100"/>
        <end position="112"/>
    </location>
</feature>
<sequence>MPRQYQKGNQRSSPVNLTVTSLRAVRLLPSTDTMAMERFKEIPSEPSALTPCNFTLKVTPEEVQDTSLLVILIPCLLAAVVSVAVVVIAIKCCRSKRERRNNESAETRDVESRQPLNVGNNKSRREQPGKNHSNFHEPVCINERFKSFAIELLWTKKRSARHEIPAEN</sequence>
<name>A0ABD0L7B9_9CAEN</name>
<reference evidence="3 4" key="1">
    <citation type="journal article" date="2023" name="Sci. Data">
        <title>Genome assembly of the Korean intertidal mud-creeper Batillaria attramentaria.</title>
        <authorList>
            <person name="Patra A.K."/>
            <person name="Ho P.T."/>
            <person name="Jun S."/>
            <person name="Lee S.J."/>
            <person name="Kim Y."/>
            <person name="Won Y.J."/>
        </authorList>
    </citation>
    <scope>NUCLEOTIDE SEQUENCE [LARGE SCALE GENOMIC DNA]</scope>
    <source>
        <strain evidence="3">Wonlab-2016</strain>
    </source>
</reference>
<feature type="region of interest" description="Disordered" evidence="1">
    <location>
        <begin position="99"/>
        <end position="135"/>
    </location>
</feature>